<evidence type="ECO:0000313" key="6">
    <source>
        <dbReference type="Proteomes" id="UP000013085"/>
    </source>
</evidence>
<dbReference type="EMBL" id="AGYR01000014">
    <property type="protein sequence ID" value="ENZ17527.1"/>
    <property type="molecule type" value="Genomic_DNA"/>
</dbReference>
<comment type="caution">
    <text evidence="5">The sequence shown here is derived from an EMBL/GenBank/DDBJ whole genome shotgun (WGS) entry which is preliminary data.</text>
</comment>
<dbReference type="SUPFAM" id="SSF49363">
    <property type="entry name" value="Purple acid phosphatase, N-terminal domain"/>
    <property type="match status" value="1"/>
</dbReference>
<dbReference type="InterPro" id="IPR004843">
    <property type="entry name" value="Calcineurin-like_PHP"/>
</dbReference>
<feature type="domain" description="Calcineurin-like phosphoesterase" evidence="3">
    <location>
        <begin position="192"/>
        <end position="364"/>
    </location>
</feature>
<feature type="signal peptide" evidence="2">
    <location>
        <begin position="1"/>
        <end position="24"/>
    </location>
</feature>
<name>A0A0E2HR74_9FIRM</name>
<dbReference type="Gene3D" id="3.60.21.10">
    <property type="match status" value="1"/>
</dbReference>
<keyword evidence="1 2" id="KW-0732">Signal</keyword>
<evidence type="ECO:0000256" key="1">
    <source>
        <dbReference type="ARBA" id="ARBA00022729"/>
    </source>
</evidence>
<evidence type="ECO:0000256" key="2">
    <source>
        <dbReference type="SAM" id="SignalP"/>
    </source>
</evidence>
<evidence type="ECO:0008006" key="7">
    <source>
        <dbReference type="Google" id="ProtNLM"/>
    </source>
</evidence>
<evidence type="ECO:0000259" key="4">
    <source>
        <dbReference type="Pfam" id="PF16656"/>
    </source>
</evidence>
<feature type="domain" description="Purple acid phosphatase N-terminal" evidence="4">
    <location>
        <begin position="57"/>
        <end position="138"/>
    </location>
</feature>
<accession>A0A0E2HR74</accession>
<protein>
    <recommendedName>
        <fullName evidence="7">Serine/threonine protein phosphatase</fullName>
    </recommendedName>
</protein>
<evidence type="ECO:0000313" key="5">
    <source>
        <dbReference type="EMBL" id="ENZ17527.1"/>
    </source>
</evidence>
<sequence>MKKKKVISCILAAALAAGGQQVWAATTHYNDSSATGGSAEWNAYVEGWNSLANDYTHVSITPGAADSQLNFAWYTEGAAATPVVYFGTDAGNLKPFTGSSGSVDTELTGGKAYSFSYVTVTGLEENTTYYYSVNKNGVITQPEMYRTGSFENVNILYVGDPQIGASKGQPQGEGKLAADSGAANTAARNDGFAWDRTLDIAIAQHPDLNFVISAGDQVNKTGKPKEEEYAAYLSASALKNLSVATTIGNHDSLNPDYAYHFNNPNPTGLGATQAGGDYYYTYGSGLFIVLNTNNYNVAEHEQSIKKAVENFPDAVWRVVTIHQDIYGSGLDHSGTDGMILRTQLTPVFDRYDIDVVLQGHDHTYSRSKILYGDGQTHNAYEFRLNGAGDDYDWDNAYNTGSGEKIPLYPGAEDAAGTAALEQFTGDNHCYTIESSGGNSVTNPKGTLYMTANSASGSKYYELISSQQDYIANRSQNWLPSYSVINMTPSDFKITTYQITDDGKVETIDNTFTIHKTVSGR</sequence>
<dbReference type="Proteomes" id="UP000013085">
    <property type="component" value="Unassembled WGS sequence"/>
</dbReference>
<gene>
    <name evidence="5" type="ORF">HMPREF1090_01827</name>
</gene>
<dbReference type="InterPro" id="IPR015914">
    <property type="entry name" value="PAPs_N"/>
</dbReference>
<feature type="chain" id="PRO_5002395577" description="Serine/threonine protein phosphatase" evidence="2">
    <location>
        <begin position="25"/>
        <end position="520"/>
    </location>
</feature>
<organism evidence="5 6">
    <name type="scientific">[Clostridium] clostridioforme 90A8</name>
    <dbReference type="NCBI Taxonomy" id="999408"/>
    <lineage>
        <taxon>Bacteria</taxon>
        <taxon>Bacillati</taxon>
        <taxon>Bacillota</taxon>
        <taxon>Clostridia</taxon>
        <taxon>Lachnospirales</taxon>
        <taxon>Lachnospiraceae</taxon>
        <taxon>Enterocloster</taxon>
    </lineage>
</organism>
<dbReference type="Gene3D" id="2.60.40.380">
    <property type="entry name" value="Purple acid phosphatase-like, N-terminal"/>
    <property type="match status" value="1"/>
</dbReference>
<dbReference type="PATRIC" id="fig|999408.3.peg.1966"/>
<dbReference type="AlphaFoldDB" id="A0A0E2HR74"/>
<dbReference type="Pfam" id="PF16656">
    <property type="entry name" value="Pur_ac_phosph_N"/>
    <property type="match status" value="1"/>
</dbReference>
<dbReference type="RefSeq" id="WP_002595553.1">
    <property type="nucleotide sequence ID" value="NZ_KB851018.1"/>
</dbReference>
<dbReference type="InterPro" id="IPR008963">
    <property type="entry name" value="Purple_acid_Pase-like_N"/>
</dbReference>
<dbReference type="InterPro" id="IPR029052">
    <property type="entry name" value="Metallo-depent_PP-like"/>
</dbReference>
<dbReference type="PANTHER" id="PTHR45867:SF3">
    <property type="entry name" value="ACID PHOSPHATASE TYPE 7"/>
    <property type="match status" value="1"/>
</dbReference>
<reference evidence="5 6" key="1">
    <citation type="submission" date="2013-01" db="EMBL/GenBank/DDBJ databases">
        <title>The Genome Sequence of Clostridium clostridioforme 90A8.</title>
        <authorList>
            <consortium name="The Broad Institute Genome Sequencing Platform"/>
            <person name="Earl A."/>
            <person name="Ward D."/>
            <person name="Feldgarden M."/>
            <person name="Gevers D."/>
            <person name="Courvalin P."/>
            <person name="Lambert T."/>
            <person name="Walker B."/>
            <person name="Young S.K."/>
            <person name="Zeng Q."/>
            <person name="Gargeya S."/>
            <person name="Fitzgerald M."/>
            <person name="Haas B."/>
            <person name="Abouelleil A."/>
            <person name="Alvarado L."/>
            <person name="Arachchi H.M."/>
            <person name="Berlin A.M."/>
            <person name="Chapman S.B."/>
            <person name="Dewar J."/>
            <person name="Goldberg J."/>
            <person name="Griggs A."/>
            <person name="Gujja S."/>
            <person name="Hansen M."/>
            <person name="Howarth C."/>
            <person name="Imamovic A."/>
            <person name="Larimer J."/>
            <person name="McCowan C."/>
            <person name="Murphy C."/>
            <person name="Neiman D."/>
            <person name="Pearson M."/>
            <person name="Priest M."/>
            <person name="Roberts A."/>
            <person name="Saif S."/>
            <person name="Shea T."/>
            <person name="Sisk P."/>
            <person name="Sykes S."/>
            <person name="Wortman J."/>
            <person name="Nusbaum C."/>
            <person name="Birren B."/>
        </authorList>
    </citation>
    <scope>NUCLEOTIDE SEQUENCE [LARGE SCALE GENOMIC DNA]</scope>
    <source>
        <strain evidence="5 6">90A8</strain>
    </source>
</reference>
<dbReference type="HOGENOM" id="CLU_019508_2_0_9"/>
<dbReference type="GeneID" id="57959706"/>
<proteinExistence type="predicted"/>
<dbReference type="GO" id="GO:0046872">
    <property type="term" value="F:metal ion binding"/>
    <property type="evidence" value="ECO:0007669"/>
    <property type="project" value="InterPro"/>
</dbReference>
<dbReference type="PANTHER" id="PTHR45867">
    <property type="entry name" value="PURPLE ACID PHOSPHATASE"/>
    <property type="match status" value="1"/>
</dbReference>
<dbReference type="GO" id="GO:0003993">
    <property type="term" value="F:acid phosphatase activity"/>
    <property type="evidence" value="ECO:0007669"/>
    <property type="project" value="InterPro"/>
</dbReference>
<dbReference type="SUPFAM" id="SSF56300">
    <property type="entry name" value="Metallo-dependent phosphatases"/>
    <property type="match status" value="1"/>
</dbReference>
<evidence type="ECO:0000259" key="3">
    <source>
        <dbReference type="Pfam" id="PF00149"/>
    </source>
</evidence>
<dbReference type="Pfam" id="PF00149">
    <property type="entry name" value="Metallophos"/>
    <property type="match status" value="1"/>
</dbReference>